<dbReference type="InterPro" id="IPR039493">
    <property type="entry name" value="TMEM248/TMEM219"/>
</dbReference>
<keyword evidence="2 6" id="KW-0812">Transmembrane</keyword>
<evidence type="ECO:0000256" key="4">
    <source>
        <dbReference type="ARBA" id="ARBA00023136"/>
    </source>
</evidence>
<dbReference type="PANTHER" id="PTHR16002">
    <property type="entry name" value="TRANSMEMBRANE PROTEIN 248-LIKE"/>
    <property type="match status" value="1"/>
</dbReference>
<evidence type="ECO:0000313" key="8">
    <source>
        <dbReference type="EMBL" id="KAB5565780.1"/>
    </source>
</evidence>
<comment type="caution">
    <text evidence="8">The sequence shown here is derived from an EMBL/GenBank/DDBJ whole genome shotgun (WGS) entry which is preliminary data.</text>
</comment>
<evidence type="ECO:0000256" key="3">
    <source>
        <dbReference type="ARBA" id="ARBA00022989"/>
    </source>
</evidence>
<sequence>MYCTMARWQPLTTLRSRIIHHPPVAVFFMCLLVLAGAFISIGIYSQNHDIRNPDINMDWNQMLGSLADLKFCTQLNDTALLNEKPDMYSPPLVDHADELINNTQQKSDIISVFLLVPLTHVGDYLDHNSISTSLLGSQLGLKGSAGKQSLNISLFLEIQTRLSATDSALIQKPSNMQTKPQSYNSCLKITAPRHILPQTPSPPQCPSNKNLENNRSPVRTFAIQSSKKSSNAPSCLSLKFTPDPKLTVLLTQDEKALVRYHLLMATIVLLALCIMMCLCGTLTCSKSRHQLANDPQKETLLRNKHDQLLTTEKRLGRNSQRQSLEGAAEAHHFESM</sequence>
<name>A0A5N5NDR3_PANHP</name>
<feature type="transmembrane region" description="Helical" evidence="6">
    <location>
        <begin position="260"/>
        <end position="282"/>
    </location>
</feature>
<feature type="domain" description="TMEM248/TMEM219" evidence="7">
    <location>
        <begin position="14"/>
        <end position="249"/>
    </location>
</feature>
<feature type="compositionally biased region" description="Basic and acidic residues" evidence="5">
    <location>
        <begin position="295"/>
        <end position="315"/>
    </location>
</feature>
<feature type="region of interest" description="Disordered" evidence="5">
    <location>
        <begin position="292"/>
        <end position="336"/>
    </location>
</feature>
<dbReference type="Proteomes" id="UP000327468">
    <property type="component" value="Chromosome 9"/>
</dbReference>
<feature type="transmembrane region" description="Helical" evidence="6">
    <location>
        <begin position="24"/>
        <end position="44"/>
    </location>
</feature>
<gene>
    <name evidence="8" type="ORF">PHYPO_G00245420</name>
</gene>
<dbReference type="EMBL" id="VFJC01000010">
    <property type="protein sequence ID" value="KAB5565780.1"/>
    <property type="molecule type" value="Genomic_DNA"/>
</dbReference>
<dbReference type="InterPro" id="IPR039587">
    <property type="entry name" value="TMEM248/TMEM219_dom"/>
</dbReference>
<evidence type="ECO:0000256" key="1">
    <source>
        <dbReference type="ARBA" id="ARBA00004370"/>
    </source>
</evidence>
<evidence type="ECO:0000259" key="7">
    <source>
        <dbReference type="Pfam" id="PF14940"/>
    </source>
</evidence>
<proteinExistence type="predicted"/>
<reference evidence="8 9" key="1">
    <citation type="submission" date="2019-06" db="EMBL/GenBank/DDBJ databases">
        <title>A chromosome-scale genome assembly of the striped catfish, Pangasianodon hypophthalmus.</title>
        <authorList>
            <person name="Wen M."/>
            <person name="Zahm M."/>
            <person name="Roques C."/>
            <person name="Cabau C."/>
            <person name="Klopp C."/>
            <person name="Donnadieu C."/>
            <person name="Jouanno E."/>
            <person name="Avarre J.-C."/>
            <person name="Campet M."/>
            <person name="Ha T.T.T."/>
            <person name="Dugue R."/>
            <person name="Lampietro C."/>
            <person name="Louis A."/>
            <person name="Herpin A."/>
            <person name="Echchiki A."/>
            <person name="Berthelot C."/>
            <person name="Parey E."/>
            <person name="Roest-Crollius H."/>
            <person name="Braasch I."/>
            <person name="Postlethwait J."/>
            <person name="Bobe J."/>
            <person name="Montfort J."/>
            <person name="Bouchez O."/>
            <person name="Begum T."/>
            <person name="Schartl M."/>
            <person name="Guiguen Y."/>
        </authorList>
    </citation>
    <scope>NUCLEOTIDE SEQUENCE [LARGE SCALE GENOMIC DNA]</scope>
    <source>
        <strain evidence="8 9">Indonesia</strain>
        <tissue evidence="8">Blood</tissue>
    </source>
</reference>
<keyword evidence="3 6" id="KW-1133">Transmembrane helix</keyword>
<keyword evidence="4 6" id="KW-0472">Membrane</keyword>
<dbReference type="GO" id="GO:0016020">
    <property type="term" value="C:membrane"/>
    <property type="evidence" value="ECO:0007669"/>
    <property type="project" value="UniProtKB-SubCell"/>
</dbReference>
<evidence type="ECO:0000256" key="2">
    <source>
        <dbReference type="ARBA" id="ARBA00022692"/>
    </source>
</evidence>
<organism evidence="8 9">
    <name type="scientific">Pangasianodon hypophthalmus</name>
    <name type="common">Striped catfish</name>
    <name type="synonym">Helicophagus hypophthalmus</name>
    <dbReference type="NCBI Taxonomy" id="310915"/>
    <lineage>
        <taxon>Eukaryota</taxon>
        <taxon>Metazoa</taxon>
        <taxon>Chordata</taxon>
        <taxon>Craniata</taxon>
        <taxon>Vertebrata</taxon>
        <taxon>Euteleostomi</taxon>
        <taxon>Actinopterygii</taxon>
        <taxon>Neopterygii</taxon>
        <taxon>Teleostei</taxon>
        <taxon>Ostariophysi</taxon>
        <taxon>Siluriformes</taxon>
        <taxon>Pangasiidae</taxon>
        <taxon>Pangasianodon</taxon>
    </lineage>
</organism>
<dbReference type="Pfam" id="PF14940">
    <property type="entry name" value="TMEM219"/>
    <property type="match status" value="1"/>
</dbReference>
<keyword evidence="9" id="KW-1185">Reference proteome</keyword>
<evidence type="ECO:0000256" key="6">
    <source>
        <dbReference type="SAM" id="Phobius"/>
    </source>
</evidence>
<dbReference type="AlphaFoldDB" id="A0A5N5NDR3"/>
<comment type="subcellular location">
    <subcellularLocation>
        <location evidence="1">Membrane</location>
    </subcellularLocation>
</comment>
<accession>A0A5N5NDR3</accession>
<evidence type="ECO:0000313" key="9">
    <source>
        <dbReference type="Proteomes" id="UP000327468"/>
    </source>
</evidence>
<dbReference type="PANTHER" id="PTHR16002:SF6">
    <property type="entry name" value="INSULIN-LIKE GROWTH FACTOR-BINDING PROTEIN 3 RECEPTOR"/>
    <property type="match status" value="1"/>
</dbReference>
<evidence type="ECO:0000256" key="5">
    <source>
        <dbReference type="SAM" id="MobiDB-lite"/>
    </source>
</evidence>
<protein>
    <recommendedName>
        <fullName evidence="7">TMEM248/TMEM219 domain-containing protein</fullName>
    </recommendedName>
</protein>